<feature type="region of interest" description="Disordered" evidence="7">
    <location>
        <begin position="284"/>
        <end position="318"/>
    </location>
</feature>
<evidence type="ECO:0000256" key="5">
    <source>
        <dbReference type="ARBA" id="ARBA00038887"/>
    </source>
</evidence>
<dbReference type="InterPro" id="IPR051804">
    <property type="entry name" value="Carb_Metab_Reg_Kinase/Isom"/>
</dbReference>
<feature type="compositionally biased region" description="Polar residues" evidence="7">
    <location>
        <begin position="309"/>
        <end position="318"/>
    </location>
</feature>
<feature type="compositionally biased region" description="Basic and acidic residues" evidence="7">
    <location>
        <begin position="448"/>
        <end position="457"/>
    </location>
</feature>
<organism evidence="9 10">
    <name type="scientific">Skeletonema marinoi</name>
    <dbReference type="NCBI Taxonomy" id="267567"/>
    <lineage>
        <taxon>Eukaryota</taxon>
        <taxon>Sar</taxon>
        <taxon>Stramenopiles</taxon>
        <taxon>Ochrophyta</taxon>
        <taxon>Bacillariophyta</taxon>
        <taxon>Coscinodiscophyceae</taxon>
        <taxon>Thalassiosirophycidae</taxon>
        <taxon>Thalassiosirales</taxon>
        <taxon>Skeletonemataceae</taxon>
        <taxon>Skeletonema</taxon>
        <taxon>Skeletonema marinoi-dohrnii complex</taxon>
    </lineage>
</organism>
<keyword evidence="8" id="KW-0472">Membrane</keyword>
<gene>
    <name evidence="9" type="ORF">QTG54_012918</name>
</gene>
<dbReference type="GO" id="GO:0046872">
    <property type="term" value="F:metal ion binding"/>
    <property type="evidence" value="ECO:0007669"/>
    <property type="project" value="UniProtKB-KW"/>
</dbReference>
<evidence type="ECO:0000256" key="3">
    <source>
        <dbReference type="ARBA" id="ARBA00022833"/>
    </source>
</evidence>
<dbReference type="PROSITE" id="PS01125">
    <property type="entry name" value="ROK"/>
    <property type="match status" value="1"/>
</dbReference>
<feature type="region of interest" description="Disordered" evidence="7">
    <location>
        <begin position="431"/>
        <end position="457"/>
    </location>
</feature>
<keyword evidence="9" id="KW-0808">Transferase</keyword>
<dbReference type="CDD" id="cd24067">
    <property type="entry name" value="ASKHA_NBD_ROK_BsFRK-like"/>
    <property type="match status" value="1"/>
</dbReference>
<feature type="transmembrane region" description="Helical" evidence="8">
    <location>
        <begin position="463"/>
        <end position="485"/>
    </location>
</feature>
<sequence length="492" mass="52641">MNMADNKAYLAAVEGGGTTFVVSVACVSSSSSSSSSVAKNNNNNNDENNNILSIGCTKLHLLHTATIPKRDDVTGEIPNNYTPEEIISEACSFFRTHLPPDGYSALGIASFGPAGVDPKSKDQYGTILSGSPKKQWRGVDILSPIQEACGLMGGELEKRVAFDTDVNAPALAEFQHRCWQQQQQEQSSNTSSSKPLTSLSYITIGTGVGVGLVLNSQPLHGLLHPEGGHICIQPLPDDKFTGYSWGAKSPYKGLGTVEGVASSVALTERWIQMEQEREMVKILYGKGSSGSGGNGSSPSKKRDEEQEQSSKISINNNGDNAQTREILSTLPNSHPIWLHASNAIANLCVSLLLLTSCQKIVLGGGIMKRDILYSMVRSRVWTLLNGYLDSVEELSDERKLEDVIVGSSWEEVGSGLVGAFALALDAYEKDGEEEGGEEGRTSLLDSDASGKKKTASESEEQRLFTSGVLVGIGLSFGCVLMMSLLGRGSPRR</sequence>
<evidence type="ECO:0000256" key="2">
    <source>
        <dbReference type="ARBA" id="ARBA00022723"/>
    </source>
</evidence>
<evidence type="ECO:0000313" key="10">
    <source>
        <dbReference type="Proteomes" id="UP001224775"/>
    </source>
</evidence>
<keyword evidence="3" id="KW-0862">Zinc</keyword>
<dbReference type="InterPro" id="IPR000600">
    <property type="entry name" value="ROK"/>
</dbReference>
<protein>
    <recommendedName>
        <fullName evidence="5">fructokinase</fullName>
        <ecNumber evidence="5">2.7.1.4</ecNumber>
    </recommendedName>
</protein>
<keyword evidence="8" id="KW-0812">Transmembrane</keyword>
<dbReference type="Pfam" id="PF00480">
    <property type="entry name" value="ROK"/>
    <property type="match status" value="1"/>
</dbReference>
<dbReference type="SUPFAM" id="SSF53067">
    <property type="entry name" value="Actin-like ATPase domain"/>
    <property type="match status" value="2"/>
</dbReference>
<proteinExistence type="predicted"/>
<dbReference type="EMBL" id="JATAAI010000029">
    <property type="protein sequence ID" value="KAK1736318.1"/>
    <property type="molecule type" value="Genomic_DNA"/>
</dbReference>
<evidence type="ECO:0000313" key="9">
    <source>
        <dbReference type="EMBL" id="KAK1736318.1"/>
    </source>
</evidence>
<dbReference type="Gene3D" id="3.30.420.40">
    <property type="match status" value="2"/>
</dbReference>
<dbReference type="InterPro" id="IPR043129">
    <property type="entry name" value="ATPase_NBD"/>
</dbReference>
<dbReference type="InterPro" id="IPR049874">
    <property type="entry name" value="ROK_cs"/>
</dbReference>
<dbReference type="GO" id="GO:0008865">
    <property type="term" value="F:fructokinase activity"/>
    <property type="evidence" value="ECO:0007669"/>
    <property type="project" value="UniProtKB-EC"/>
</dbReference>
<evidence type="ECO:0000256" key="6">
    <source>
        <dbReference type="ARBA" id="ARBA00048451"/>
    </source>
</evidence>
<accession>A0AAD9D871</accession>
<dbReference type="PROSITE" id="PS51257">
    <property type="entry name" value="PROKAR_LIPOPROTEIN"/>
    <property type="match status" value="1"/>
</dbReference>
<evidence type="ECO:0000256" key="4">
    <source>
        <dbReference type="ARBA" id="ARBA00022842"/>
    </source>
</evidence>
<reference evidence="9" key="1">
    <citation type="submission" date="2023-06" db="EMBL/GenBank/DDBJ databases">
        <title>Survivors Of The Sea: Transcriptome response of Skeletonema marinoi to long-term dormancy.</title>
        <authorList>
            <person name="Pinder M.I.M."/>
            <person name="Kourtchenko O."/>
            <person name="Robertson E.K."/>
            <person name="Larsson T."/>
            <person name="Maumus F."/>
            <person name="Osuna-Cruz C.M."/>
            <person name="Vancaester E."/>
            <person name="Stenow R."/>
            <person name="Vandepoele K."/>
            <person name="Ploug H."/>
            <person name="Bruchert V."/>
            <person name="Godhe A."/>
            <person name="Topel M."/>
        </authorList>
    </citation>
    <scope>NUCLEOTIDE SEQUENCE</scope>
    <source>
        <strain evidence="9">R05AC</strain>
    </source>
</reference>
<name>A0AAD9D871_9STRA</name>
<dbReference type="EC" id="2.7.1.4" evidence="5"/>
<dbReference type="PANTHER" id="PTHR42742:SF3">
    <property type="entry name" value="FRUCTOKINASE"/>
    <property type="match status" value="1"/>
</dbReference>
<keyword evidence="8" id="KW-1133">Transmembrane helix</keyword>
<dbReference type="AlphaFoldDB" id="A0AAD9D871"/>
<comment type="caution">
    <text evidence="9">The sequence shown here is derived from an EMBL/GenBank/DDBJ whole genome shotgun (WGS) entry which is preliminary data.</text>
</comment>
<dbReference type="Proteomes" id="UP001224775">
    <property type="component" value="Unassembled WGS sequence"/>
</dbReference>
<dbReference type="PANTHER" id="PTHR42742">
    <property type="entry name" value="TRANSCRIPTIONAL REPRESSOR MPRA"/>
    <property type="match status" value="1"/>
</dbReference>
<evidence type="ECO:0000256" key="8">
    <source>
        <dbReference type="SAM" id="Phobius"/>
    </source>
</evidence>
<comment type="cofactor">
    <cofactor evidence="1">
        <name>Mg(2+)</name>
        <dbReference type="ChEBI" id="CHEBI:18420"/>
    </cofactor>
</comment>
<comment type="catalytic activity">
    <reaction evidence="6">
        <text>D-fructose + ATP = D-fructose 6-phosphate + ADP + H(+)</text>
        <dbReference type="Rhea" id="RHEA:16125"/>
        <dbReference type="ChEBI" id="CHEBI:15378"/>
        <dbReference type="ChEBI" id="CHEBI:30616"/>
        <dbReference type="ChEBI" id="CHEBI:37721"/>
        <dbReference type="ChEBI" id="CHEBI:61527"/>
        <dbReference type="ChEBI" id="CHEBI:456216"/>
        <dbReference type="EC" id="2.7.1.4"/>
    </reaction>
</comment>
<evidence type="ECO:0000256" key="7">
    <source>
        <dbReference type="SAM" id="MobiDB-lite"/>
    </source>
</evidence>
<evidence type="ECO:0000256" key="1">
    <source>
        <dbReference type="ARBA" id="ARBA00001946"/>
    </source>
</evidence>
<keyword evidence="10" id="KW-1185">Reference proteome</keyword>
<keyword evidence="4" id="KW-0460">Magnesium</keyword>
<keyword evidence="2" id="KW-0479">Metal-binding</keyword>